<evidence type="ECO:0000256" key="4">
    <source>
        <dbReference type="HAMAP-Rule" id="MF_01930"/>
    </source>
</evidence>
<evidence type="ECO:0000256" key="3">
    <source>
        <dbReference type="ARBA" id="ARBA00022755"/>
    </source>
</evidence>
<dbReference type="NCBIfam" id="TIGR00639">
    <property type="entry name" value="PurN"/>
    <property type="match status" value="1"/>
</dbReference>
<comment type="caution">
    <text evidence="6">The sequence shown here is derived from an EMBL/GenBank/DDBJ whole genome shotgun (WGS) entry which is preliminary data.</text>
</comment>
<keyword evidence="7" id="KW-1185">Reference proteome</keyword>
<dbReference type="Proteomes" id="UP001519307">
    <property type="component" value="Unassembled WGS sequence"/>
</dbReference>
<evidence type="ECO:0000313" key="7">
    <source>
        <dbReference type="Proteomes" id="UP001519307"/>
    </source>
</evidence>
<organism evidence="6 7">
    <name type="scientific">Clostridium algifaecis</name>
    <dbReference type="NCBI Taxonomy" id="1472040"/>
    <lineage>
        <taxon>Bacteria</taxon>
        <taxon>Bacillati</taxon>
        <taxon>Bacillota</taxon>
        <taxon>Clostridia</taxon>
        <taxon>Eubacteriales</taxon>
        <taxon>Clostridiaceae</taxon>
        <taxon>Clostridium</taxon>
    </lineage>
</organism>
<keyword evidence="2 4" id="KW-0808">Transferase</keyword>
<comment type="caution">
    <text evidence="4">Lacks conserved residue(s) required for the propagation of feature annotation.</text>
</comment>
<sequence>MFKIAVLVSGGGTDFQSIIDAINSGYIENCSIEAAISDRSGIYALERAKKNNIKTYVFDRKIHKDDISSCILKVLEGKVDLIVCAGWLSILKGELISKFENKIINIHPSLIPAFCGNGMYGIKVHRKAIEYGVKVSGCTVHFVDADTDNGPIILQKTVPVYFDDTEDTLQKRILEEEHKALPEVVKLISLGKVETFGRKVKILS</sequence>
<dbReference type="InterPro" id="IPR002376">
    <property type="entry name" value="Formyl_transf_N"/>
</dbReference>
<protein>
    <recommendedName>
        <fullName evidence="4">Phosphoribosylglycinamide formyltransferase</fullName>
        <ecNumber evidence="4">2.1.2.2</ecNumber>
    </recommendedName>
    <alternativeName>
        <fullName evidence="4">5'-phosphoribosylglycinamide transformylase</fullName>
    </alternativeName>
    <alternativeName>
        <fullName evidence="4">GAR transformylase</fullName>
        <shortName evidence="4">GART</shortName>
    </alternativeName>
</protein>
<accession>A0ABS4KTP9</accession>
<comment type="similarity">
    <text evidence="4">Belongs to the GART family.</text>
</comment>
<dbReference type="PANTHER" id="PTHR43369:SF2">
    <property type="entry name" value="PHOSPHORIBOSYLGLYCINAMIDE FORMYLTRANSFERASE"/>
    <property type="match status" value="1"/>
</dbReference>
<dbReference type="Pfam" id="PF00551">
    <property type="entry name" value="Formyl_trans_N"/>
    <property type="match status" value="1"/>
</dbReference>
<dbReference type="Gene3D" id="3.40.50.170">
    <property type="entry name" value="Formyl transferase, N-terminal domain"/>
    <property type="match status" value="1"/>
</dbReference>
<reference evidence="6 7" key="1">
    <citation type="submission" date="2021-03" db="EMBL/GenBank/DDBJ databases">
        <title>Genomic Encyclopedia of Type Strains, Phase IV (KMG-IV): sequencing the most valuable type-strain genomes for metagenomic binning, comparative biology and taxonomic classification.</title>
        <authorList>
            <person name="Goeker M."/>
        </authorList>
    </citation>
    <scope>NUCLEOTIDE SEQUENCE [LARGE SCALE GENOMIC DNA]</scope>
    <source>
        <strain evidence="6 7">DSM 28783</strain>
    </source>
</reference>
<dbReference type="InterPro" id="IPR036477">
    <property type="entry name" value="Formyl_transf_N_sf"/>
</dbReference>
<dbReference type="SUPFAM" id="SSF53328">
    <property type="entry name" value="Formyltransferase"/>
    <property type="match status" value="1"/>
</dbReference>
<feature type="site" description="Raises pKa of active site His" evidence="4">
    <location>
        <position position="148"/>
    </location>
</feature>
<dbReference type="InterPro" id="IPR004607">
    <property type="entry name" value="GART"/>
</dbReference>
<dbReference type="EMBL" id="JAGGLM010000014">
    <property type="protein sequence ID" value="MBP2033434.1"/>
    <property type="molecule type" value="Genomic_DNA"/>
</dbReference>
<name>A0ABS4KTP9_9CLOT</name>
<dbReference type="CDD" id="cd08645">
    <property type="entry name" value="FMT_core_GART"/>
    <property type="match status" value="1"/>
</dbReference>
<evidence type="ECO:0000313" key="6">
    <source>
        <dbReference type="EMBL" id="MBP2033434.1"/>
    </source>
</evidence>
<proteinExistence type="inferred from homology"/>
<dbReference type="PANTHER" id="PTHR43369">
    <property type="entry name" value="PHOSPHORIBOSYLGLYCINAMIDE FORMYLTRANSFERASE"/>
    <property type="match status" value="1"/>
</dbReference>
<gene>
    <name evidence="4" type="primary">purN</name>
    <name evidence="6" type="ORF">J2Z42_002137</name>
</gene>
<evidence type="ECO:0000256" key="2">
    <source>
        <dbReference type="ARBA" id="ARBA00022679"/>
    </source>
</evidence>
<feature type="binding site" evidence="4">
    <location>
        <position position="105"/>
    </location>
    <ligand>
        <name>(6R)-10-formyltetrahydrofolate</name>
        <dbReference type="ChEBI" id="CHEBI:195366"/>
    </ligand>
</feature>
<comment type="pathway">
    <text evidence="1 4">Purine metabolism; IMP biosynthesis via de novo pathway; N(2)-formyl-N(1)-(5-phospho-D-ribosyl)glycinamide from N(1)-(5-phospho-D-ribosyl)glycinamide (10-formyl THF route): step 1/1.</text>
</comment>
<dbReference type="RefSeq" id="WP_209702575.1">
    <property type="nucleotide sequence ID" value="NZ_JAGGLM010000014.1"/>
</dbReference>
<comment type="function">
    <text evidence="4">Catalyzes the transfer of a formyl group from 10-formyltetrahydrofolate to 5-phospho-ribosyl-glycinamide (GAR), producing 5-phospho-ribosyl-N-formylglycinamide (FGAR) and tetrahydrofolate.</text>
</comment>
<evidence type="ECO:0000259" key="5">
    <source>
        <dbReference type="Pfam" id="PF00551"/>
    </source>
</evidence>
<keyword evidence="3 4" id="KW-0658">Purine biosynthesis</keyword>
<evidence type="ECO:0000256" key="1">
    <source>
        <dbReference type="ARBA" id="ARBA00005054"/>
    </source>
</evidence>
<dbReference type="HAMAP" id="MF_01930">
    <property type="entry name" value="PurN"/>
    <property type="match status" value="1"/>
</dbReference>
<feature type="active site" description="Proton donor" evidence="4">
    <location>
        <position position="107"/>
    </location>
</feature>
<dbReference type="EC" id="2.1.2.2" evidence="4"/>
<feature type="domain" description="Formyl transferase N-terminal" evidence="5">
    <location>
        <begin position="3"/>
        <end position="185"/>
    </location>
</feature>
<dbReference type="GO" id="GO:0004644">
    <property type="term" value="F:phosphoribosylglycinamide formyltransferase activity"/>
    <property type="evidence" value="ECO:0007669"/>
    <property type="project" value="UniProtKB-EC"/>
</dbReference>
<comment type="catalytic activity">
    <reaction evidence="4">
        <text>N(1)-(5-phospho-beta-D-ribosyl)glycinamide + (6R)-10-formyltetrahydrofolate = N(2)-formyl-N(1)-(5-phospho-beta-D-ribosyl)glycinamide + (6S)-5,6,7,8-tetrahydrofolate + H(+)</text>
        <dbReference type="Rhea" id="RHEA:15053"/>
        <dbReference type="ChEBI" id="CHEBI:15378"/>
        <dbReference type="ChEBI" id="CHEBI:57453"/>
        <dbReference type="ChEBI" id="CHEBI:143788"/>
        <dbReference type="ChEBI" id="CHEBI:147286"/>
        <dbReference type="ChEBI" id="CHEBI:195366"/>
        <dbReference type="EC" id="2.1.2.2"/>
    </reaction>
</comment>